<evidence type="ECO:0000259" key="6">
    <source>
        <dbReference type="PROSITE" id="PS51336"/>
    </source>
</evidence>
<dbReference type="OrthoDB" id="270127at2759"/>
<comment type="caution">
    <text evidence="7">The sequence shown here is derived from an EMBL/GenBank/DDBJ whole genome shotgun (WGS) entry which is preliminary data.</text>
</comment>
<keyword evidence="8" id="KW-1185">Reference proteome</keyword>
<evidence type="ECO:0000256" key="1">
    <source>
        <dbReference type="ARBA" id="ARBA00004430"/>
    </source>
</evidence>
<name>A0A1D2MSG8_ORCCI</name>
<dbReference type="OMA" id="HIVDCAP"/>
<keyword evidence="7" id="KW-0808">Transferase</keyword>
<evidence type="ECO:0000313" key="8">
    <source>
        <dbReference type="Proteomes" id="UP000094527"/>
    </source>
</evidence>
<dbReference type="Gene3D" id="3.30.70.141">
    <property type="entry name" value="Nucleoside diphosphate kinase-like domain"/>
    <property type="match status" value="2"/>
</dbReference>
<dbReference type="SMART" id="SM00676">
    <property type="entry name" value="DM10"/>
    <property type="match status" value="1"/>
</dbReference>
<reference evidence="7 8" key="1">
    <citation type="journal article" date="2016" name="Genome Biol. Evol.">
        <title>Gene Family Evolution Reflects Adaptation to Soil Environmental Stressors in the Genome of the Collembolan Orchesella cincta.</title>
        <authorList>
            <person name="Faddeeva-Vakhrusheva A."/>
            <person name="Derks M.F."/>
            <person name="Anvar S.Y."/>
            <person name="Agamennone V."/>
            <person name="Suring W."/>
            <person name="Smit S."/>
            <person name="van Straalen N.M."/>
            <person name="Roelofs D."/>
        </authorList>
    </citation>
    <scope>NUCLEOTIDE SEQUENCE [LARGE SCALE GENOMIC DNA]</scope>
    <source>
        <tissue evidence="7">Mixed pool</tissue>
    </source>
</reference>
<dbReference type="EMBL" id="LJIJ01000614">
    <property type="protein sequence ID" value="ODM95831.1"/>
    <property type="molecule type" value="Genomic_DNA"/>
</dbReference>
<evidence type="ECO:0000256" key="4">
    <source>
        <dbReference type="ARBA" id="ARBA00023273"/>
    </source>
</evidence>
<dbReference type="InterPro" id="IPR006602">
    <property type="entry name" value="DM10_dom"/>
</dbReference>
<dbReference type="GO" id="GO:0005879">
    <property type="term" value="C:axonemal microtubule"/>
    <property type="evidence" value="ECO:0007669"/>
    <property type="project" value="TreeGrafter"/>
</dbReference>
<keyword evidence="2" id="KW-0963">Cytoplasm</keyword>
<dbReference type="CDD" id="cd04412">
    <property type="entry name" value="NDPk7B"/>
    <property type="match status" value="1"/>
</dbReference>
<dbReference type="InterPro" id="IPR036850">
    <property type="entry name" value="NDK-like_dom_sf"/>
</dbReference>
<keyword evidence="7" id="KW-0418">Kinase</keyword>
<dbReference type="PROSITE" id="PS51336">
    <property type="entry name" value="DM10"/>
    <property type="match status" value="1"/>
</dbReference>
<evidence type="ECO:0000256" key="2">
    <source>
        <dbReference type="ARBA" id="ARBA00022490"/>
    </source>
</evidence>
<dbReference type="PANTHER" id="PTHR43109:SF2">
    <property type="entry name" value="NUCLEOSIDE DIPHOSPHATE KINASE 7"/>
    <property type="match status" value="1"/>
</dbReference>
<accession>A0A1D2MSG8</accession>
<dbReference type="InterPro" id="IPR034907">
    <property type="entry name" value="NDK-like_dom"/>
</dbReference>
<gene>
    <name evidence="7" type="ORF">Ocin01_10850</name>
</gene>
<dbReference type="PROSITE" id="PS51374">
    <property type="entry name" value="NDPK_LIKE"/>
    <property type="match status" value="1"/>
</dbReference>
<dbReference type="PANTHER" id="PTHR43109">
    <property type="entry name" value="NUCLEOSIDE DIPHOSPHATE KINASE 7"/>
    <property type="match status" value="1"/>
</dbReference>
<dbReference type="SUPFAM" id="SSF54919">
    <property type="entry name" value="Nucleoside diphosphate kinase, NDK"/>
    <property type="match status" value="2"/>
</dbReference>
<dbReference type="Proteomes" id="UP000094527">
    <property type="component" value="Unassembled WGS sequence"/>
</dbReference>
<dbReference type="GO" id="GO:0016301">
    <property type="term" value="F:kinase activity"/>
    <property type="evidence" value="ECO:0007669"/>
    <property type="project" value="UniProtKB-KW"/>
</dbReference>
<evidence type="ECO:0000256" key="3">
    <source>
        <dbReference type="ARBA" id="ARBA00023212"/>
    </source>
</evidence>
<keyword evidence="3" id="KW-0206">Cytoskeleton</keyword>
<evidence type="ECO:0000256" key="5">
    <source>
        <dbReference type="PROSITE-ProRule" id="PRU00706"/>
    </source>
</evidence>
<comment type="caution">
    <text evidence="5">Lacks conserved residue(s) required for the propagation of feature annotation.</text>
</comment>
<keyword evidence="4" id="KW-0966">Cell projection</keyword>
<dbReference type="AlphaFoldDB" id="A0A1D2MSG8"/>
<protein>
    <submittedName>
        <fullName evidence="7">Nucleoside diphosphate kinase 7</fullName>
    </submittedName>
</protein>
<feature type="domain" description="DM10" evidence="6">
    <location>
        <begin position="63"/>
        <end position="181"/>
    </location>
</feature>
<comment type="similarity">
    <text evidence="5">Belongs to the NDK family.</text>
</comment>
<dbReference type="Gene3D" id="2.30.29.170">
    <property type="match status" value="1"/>
</dbReference>
<dbReference type="STRING" id="48709.A0A1D2MSG8"/>
<sequence>MADTQCPCYGNTNDWKCSLTKPPGVPPPYVPAGTRPGWINTEGACAEGYCGVPKFSNAQRNKVPDKLIFVMEWYDRGADLVKKYTLTYYGIDKSCEIVNRIIENAFTRIKYKSYNPFNQCSNCYVWTDRSRQSQTLSTTTQSGHGYSENLIVGNVINIYGREMTVTEYADSCTKQFLEPKQERTFLLVRPHAVQCLGQIYEILARNFRILRCRMAWFTEEAAKAFYQQYSAESFFKELILHATSAPVVAFVLVGENAIQRLMELAGDIDPGKAKLKNAMSLRAVYGQNIVFGGVDISESPECVVRDTAFFFTDCRLMLPRMAPVAMIGKCSSLGIIKPHAMRVAGKIMHDIVTAGFQITALEMFYLDRTHAEEHYEIYKGVLPEFSAMTNELSIGPSIVMEISGCGDRTVKAFRELTGPMDPELARKLRPDSLRAKYGVSKVENAVHCTDLDDDGEMEVEYFFKILQMLE</sequence>
<dbReference type="InterPro" id="IPR037993">
    <property type="entry name" value="NDPk7B"/>
</dbReference>
<proteinExistence type="inferred from homology"/>
<comment type="subcellular location">
    <subcellularLocation>
        <location evidence="1">Cytoplasm</location>
        <location evidence="1">Cytoskeleton</location>
        <location evidence="1">Cilium axoneme</location>
    </subcellularLocation>
</comment>
<dbReference type="Pfam" id="PF00334">
    <property type="entry name" value="NDK"/>
    <property type="match status" value="2"/>
</dbReference>
<organism evidence="7 8">
    <name type="scientific">Orchesella cincta</name>
    <name type="common">Springtail</name>
    <name type="synonym">Podura cincta</name>
    <dbReference type="NCBI Taxonomy" id="48709"/>
    <lineage>
        <taxon>Eukaryota</taxon>
        <taxon>Metazoa</taxon>
        <taxon>Ecdysozoa</taxon>
        <taxon>Arthropoda</taxon>
        <taxon>Hexapoda</taxon>
        <taxon>Collembola</taxon>
        <taxon>Entomobryomorpha</taxon>
        <taxon>Entomobryoidea</taxon>
        <taxon>Orchesellidae</taxon>
        <taxon>Orchesellinae</taxon>
        <taxon>Orchesella</taxon>
    </lineage>
</organism>
<dbReference type="SMART" id="SM00562">
    <property type="entry name" value="NDK"/>
    <property type="match status" value="2"/>
</dbReference>
<evidence type="ECO:0000313" key="7">
    <source>
        <dbReference type="EMBL" id="ODM95831.1"/>
    </source>
</evidence>